<evidence type="ECO:0008006" key="4">
    <source>
        <dbReference type="Google" id="ProtNLM"/>
    </source>
</evidence>
<proteinExistence type="predicted"/>
<organism evidence="2 3">
    <name type="scientific">Candidatus Roizmanbacteria bacterium GW2011_GWC2_41_7</name>
    <dbReference type="NCBI Taxonomy" id="1618487"/>
    <lineage>
        <taxon>Bacteria</taxon>
        <taxon>Candidatus Roizmaniibacteriota</taxon>
    </lineage>
</organism>
<dbReference type="Gene3D" id="3.90.550.10">
    <property type="entry name" value="Spore Coat Polysaccharide Biosynthesis Protein SpsA, Chain A"/>
    <property type="match status" value="1"/>
</dbReference>
<dbReference type="AlphaFoldDB" id="A0A0G0ZAH8"/>
<protein>
    <recommendedName>
        <fullName evidence="4">Glycosyltransferase 2-like domain-containing protein</fullName>
    </recommendedName>
</protein>
<feature type="transmembrane region" description="Helical" evidence="1">
    <location>
        <begin position="391"/>
        <end position="417"/>
    </location>
</feature>
<feature type="transmembrane region" description="Helical" evidence="1">
    <location>
        <begin position="28"/>
        <end position="50"/>
    </location>
</feature>
<reference evidence="2 3" key="1">
    <citation type="journal article" date="2015" name="Nature">
        <title>rRNA introns, odd ribosomes, and small enigmatic genomes across a large radiation of phyla.</title>
        <authorList>
            <person name="Brown C.T."/>
            <person name="Hug L.A."/>
            <person name="Thomas B.C."/>
            <person name="Sharon I."/>
            <person name="Castelle C.J."/>
            <person name="Singh A."/>
            <person name="Wilkins M.J."/>
            <person name="Williams K.H."/>
            <person name="Banfield J.F."/>
        </authorList>
    </citation>
    <scope>NUCLEOTIDE SEQUENCE [LARGE SCALE GENOMIC DNA]</scope>
</reference>
<accession>A0A0G0ZAH8</accession>
<feature type="transmembrane region" description="Helical" evidence="1">
    <location>
        <begin position="473"/>
        <end position="496"/>
    </location>
</feature>
<keyword evidence="1" id="KW-0812">Transmembrane</keyword>
<evidence type="ECO:0000313" key="3">
    <source>
        <dbReference type="Proteomes" id="UP000034371"/>
    </source>
</evidence>
<dbReference type="Proteomes" id="UP000034371">
    <property type="component" value="Unassembled WGS sequence"/>
</dbReference>
<name>A0A0G0ZAH8_9BACT</name>
<feature type="transmembrane region" description="Helical" evidence="1">
    <location>
        <begin position="56"/>
        <end position="82"/>
    </location>
</feature>
<dbReference type="PANTHER" id="PTHR36851:SF1">
    <property type="entry name" value="GLYCO_TRANS_2-LIKE DOMAIN-CONTAINING PROTEIN"/>
    <property type="match status" value="1"/>
</dbReference>
<dbReference type="PANTHER" id="PTHR36851">
    <property type="entry name" value="UNNAMED PRODUCT"/>
    <property type="match status" value="1"/>
</dbReference>
<sequence length="521" mass="60687">MNPDDKYYLKVGRAADLKDPKERFIYRFLEILPGTLVWTTLMGMFLFSWLKPVWVAYFIMVFSVYWVLRTFHFTLHVIPAYYKMSANLRINWIEKLDELAKGDPGKDWHKIYHLIIFPMYKEGLGLVRESFRALLESDYPKERMIVVLATEKRAGESAKEVAEAISKEYGNKFFKFLVTEHPKDISGEIAGKGSNESWAGNRAKEEVIDPLGISYENIIVSSFDVDAQVYPKYFSCLAYYYLTSPNHLRSSFQPIPLYFNNFYEAPFFSRVVSSSNVFWQMMQQQRPEKITTYSSHSMGFKTLAEMDFWQTNVVSEDAGVFWKAFLFYEGDYQIIPIHYPVSMDSCVGGSIWQTIVNQYKQQRRWAWGSEGISYLIFGFLKNKKIPFHKKFNYAFLMIESFWAWGTNALLLLFLGWLPLWLGGLEFNNTLLSYNLPQAVQGLMTIALSGILVCVFVGTLLLRFNLHAPDKRKNLLMISQWIFLPFSLIIFGSIPAIEAQTRLMLGKYMGFWVTDKVRHQKP</sequence>
<evidence type="ECO:0000256" key="1">
    <source>
        <dbReference type="SAM" id="Phobius"/>
    </source>
</evidence>
<gene>
    <name evidence="2" type="ORF">UU78_C0094G0004</name>
</gene>
<comment type="caution">
    <text evidence="2">The sequence shown here is derived from an EMBL/GenBank/DDBJ whole genome shotgun (WGS) entry which is preliminary data.</text>
</comment>
<keyword evidence="1" id="KW-1133">Transmembrane helix</keyword>
<evidence type="ECO:0000313" key="2">
    <source>
        <dbReference type="EMBL" id="KKS19081.1"/>
    </source>
</evidence>
<feature type="transmembrane region" description="Helical" evidence="1">
    <location>
        <begin position="437"/>
        <end position="461"/>
    </location>
</feature>
<dbReference type="EMBL" id="LCBY01000094">
    <property type="protein sequence ID" value="KKS19081.1"/>
    <property type="molecule type" value="Genomic_DNA"/>
</dbReference>
<dbReference type="InterPro" id="IPR029044">
    <property type="entry name" value="Nucleotide-diphossugar_trans"/>
</dbReference>
<keyword evidence="1" id="KW-0472">Membrane</keyword>